<accession>A0ABV7BKV1</accession>
<dbReference type="RefSeq" id="WP_216833644.1">
    <property type="nucleotide sequence ID" value="NZ_JAFNJS010000001.1"/>
</dbReference>
<dbReference type="EMBL" id="JBHRSB010000001">
    <property type="protein sequence ID" value="MFC2998256.1"/>
    <property type="molecule type" value="Genomic_DNA"/>
</dbReference>
<name>A0ABV7BKV1_9PROT</name>
<dbReference type="Proteomes" id="UP001595420">
    <property type="component" value="Unassembled WGS sequence"/>
</dbReference>
<protein>
    <submittedName>
        <fullName evidence="1">Uncharacterized protein</fullName>
    </submittedName>
</protein>
<reference evidence="2" key="1">
    <citation type="journal article" date="2019" name="Int. J. Syst. Evol. Microbiol.">
        <title>The Global Catalogue of Microorganisms (GCM) 10K type strain sequencing project: providing services to taxonomists for standard genome sequencing and annotation.</title>
        <authorList>
            <consortium name="The Broad Institute Genomics Platform"/>
            <consortium name="The Broad Institute Genome Sequencing Center for Infectious Disease"/>
            <person name="Wu L."/>
            <person name="Ma J."/>
        </authorList>
    </citation>
    <scope>NUCLEOTIDE SEQUENCE [LARGE SCALE GENOMIC DNA]</scope>
    <source>
        <strain evidence="2">CGMCC 1.16855</strain>
    </source>
</reference>
<evidence type="ECO:0000313" key="2">
    <source>
        <dbReference type="Proteomes" id="UP001595420"/>
    </source>
</evidence>
<comment type="caution">
    <text evidence="1">The sequence shown here is derived from an EMBL/GenBank/DDBJ whole genome shotgun (WGS) entry which is preliminary data.</text>
</comment>
<evidence type="ECO:0000313" key="1">
    <source>
        <dbReference type="EMBL" id="MFC2998256.1"/>
    </source>
</evidence>
<gene>
    <name evidence="1" type="ORF">ACFOD3_00045</name>
</gene>
<proteinExistence type="predicted"/>
<keyword evidence="2" id="KW-1185">Reference proteome</keyword>
<organism evidence="1 2">
    <name type="scientific">Falsiroseomonas tokyonensis</name>
    <dbReference type="NCBI Taxonomy" id="430521"/>
    <lineage>
        <taxon>Bacteria</taxon>
        <taxon>Pseudomonadati</taxon>
        <taxon>Pseudomonadota</taxon>
        <taxon>Alphaproteobacteria</taxon>
        <taxon>Acetobacterales</taxon>
        <taxon>Roseomonadaceae</taxon>
        <taxon>Falsiroseomonas</taxon>
    </lineage>
</organism>
<sequence>MAQDQTTDTHAAEGAALGFWYQAFYALLTLVTLSTDDAAIGIEQLDDVELKADGQKLLYQLKHSISAMKLPQFRGRSAGRDQSFSAMALASYSMGER</sequence>